<dbReference type="Proteomes" id="UP000334820">
    <property type="component" value="Unassembled WGS sequence"/>
</dbReference>
<reference evidence="2 3" key="1">
    <citation type="journal article" date="2019" name="Int. J. Syst. Evol. Microbiol.">
        <title>Thermogemmatispora aurantia sp. nov. and Thermogemmatispora argillosa sp. nov., within the class Ktedonobacteria, and emended description of the genus Thermogemmatispora.</title>
        <authorList>
            <person name="Zheng Y."/>
            <person name="Wang C.M."/>
            <person name="Sakai Y."/>
            <person name="Abe K."/>
            <person name="Yokota A."/>
            <person name="Yabe S."/>
        </authorList>
    </citation>
    <scope>NUCLEOTIDE SEQUENCE [LARGE SCALE GENOMIC DNA]</scope>
    <source>
        <strain evidence="2 3">A1-2</strain>
    </source>
</reference>
<feature type="transmembrane region" description="Helical" evidence="1">
    <location>
        <begin position="61"/>
        <end position="80"/>
    </location>
</feature>
<accession>A0A5J4K550</accession>
<name>A0A5J4K550_9CHLR</name>
<evidence type="ECO:0000256" key="1">
    <source>
        <dbReference type="SAM" id="Phobius"/>
    </source>
</evidence>
<keyword evidence="1" id="KW-1133">Transmembrane helix</keyword>
<keyword evidence="1" id="KW-0812">Transmembrane</keyword>
<keyword evidence="1" id="KW-0472">Membrane</keyword>
<feature type="transmembrane region" description="Helical" evidence="1">
    <location>
        <begin position="37"/>
        <end position="55"/>
    </location>
</feature>
<keyword evidence="3" id="KW-1185">Reference proteome</keyword>
<gene>
    <name evidence="2" type="ORF">KTAU_24350</name>
</gene>
<evidence type="ECO:0008006" key="4">
    <source>
        <dbReference type="Google" id="ProtNLM"/>
    </source>
</evidence>
<proteinExistence type="predicted"/>
<dbReference type="AlphaFoldDB" id="A0A5J4K550"/>
<feature type="transmembrane region" description="Helical" evidence="1">
    <location>
        <begin position="12"/>
        <end position="30"/>
    </location>
</feature>
<protein>
    <recommendedName>
        <fullName evidence="4">MacB-like periplasmic core domain-containing protein</fullName>
    </recommendedName>
</protein>
<dbReference type="EMBL" id="BKZV01000003">
    <property type="protein sequence ID" value="GER83798.1"/>
    <property type="molecule type" value="Genomic_DNA"/>
</dbReference>
<dbReference type="RefSeq" id="WP_151728518.1">
    <property type="nucleotide sequence ID" value="NZ_BKZV01000003.1"/>
</dbReference>
<feature type="transmembrane region" description="Helical" evidence="1">
    <location>
        <begin position="101"/>
        <end position="120"/>
    </location>
</feature>
<evidence type="ECO:0000313" key="2">
    <source>
        <dbReference type="EMBL" id="GER83798.1"/>
    </source>
</evidence>
<comment type="caution">
    <text evidence="2">The sequence shown here is derived from an EMBL/GenBank/DDBJ whole genome shotgun (WGS) entry which is preliminary data.</text>
</comment>
<sequence length="231" mass="24381">MAGVLLKDSLPALGLLVLLFGLVLFAVSKLPVLERCNLKQGGLVFLALLIAVLLIRNLPAFGGLVLLLALPGAIVAFLLVRLKVSLRMALSHLNQQRARTSTTLLALFIGVVAIGLILVLREDLTDLINRTVANNMTFNAIAIAQGSEADRLAAGLSSLPGWQKSVRRLDRRVIPLSIDGIPLQQLIPANAALKGRSIPARAMIACLLSCLSPRKGGHQCAPLCLGGDVAG</sequence>
<organism evidence="2 3">
    <name type="scientific">Thermogemmatispora aurantia</name>
    <dbReference type="NCBI Taxonomy" id="2045279"/>
    <lineage>
        <taxon>Bacteria</taxon>
        <taxon>Bacillati</taxon>
        <taxon>Chloroflexota</taxon>
        <taxon>Ktedonobacteria</taxon>
        <taxon>Thermogemmatisporales</taxon>
        <taxon>Thermogemmatisporaceae</taxon>
        <taxon>Thermogemmatispora</taxon>
    </lineage>
</organism>
<evidence type="ECO:0000313" key="3">
    <source>
        <dbReference type="Proteomes" id="UP000334820"/>
    </source>
</evidence>